<dbReference type="PANTHER" id="PTHR48475">
    <property type="entry name" value="RIBONUCLEASE H"/>
    <property type="match status" value="1"/>
</dbReference>
<evidence type="ECO:0000313" key="3">
    <source>
        <dbReference type="Proteomes" id="UP000187406"/>
    </source>
</evidence>
<keyword evidence="3" id="KW-1185">Reference proteome</keyword>
<comment type="caution">
    <text evidence="2">The sequence shown here is derived from an EMBL/GenBank/DDBJ whole genome shotgun (WGS) entry which is preliminary data.</text>
</comment>
<feature type="region of interest" description="Disordered" evidence="1">
    <location>
        <begin position="77"/>
        <end position="97"/>
    </location>
</feature>
<dbReference type="OrthoDB" id="1730596at2759"/>
<dbReference type="Proteomes" id="UP000187406">
    <property type="component" value="Unassembled WGS sequence"/>
</dbReference>
<evidence type="ECO:0000313" key="2">
    <source>
        <dbReference type="EMBL" id="GAV70510.1"/>
    </source>
</evidence>
<accession>A0A1Q3BR72</accession>
<evidence type="ECO:0008006" key="4">
    <source>
        <dbReference type="Google" id="ProtNLM"/>
    </source>
</evidence>
<dbReference type="PANTHER" id="PTHR48475:SF2">
    <property type="entry name" value="RIBONUCLEASE H"/>
    <property type="match status" value="1"/>
</dbReference>
<feature type="compositionally biased region" description="Basic and acidic residues" evidence="1">
    <location>
        <begin position="88"/>
        <end position="97"/>
    </location>
</feature>
<name>A0A1Q3BR72_CEPFO</name>
<protein>
    <recommendedName>
        <fullName evidence="4">Reverse transcriptase RNase H-like domain-containing protein</fullName>
    </recommendedName>
</protein>
<evidence type="ECO:0000256" key="1">
    <source>
        <dbReference type="SAM" id="MobiDB-lite"/>
    </source>
</evidence>
<dbReference type="AlphaFoldDB" id="A0A1Q3BR72"/>
<sequence>MVEKYAYALIIEARKLRPDFHAHTIKVLTDKPLRQVLEKPDTSSWLVKWSIELGEYDIKYEARPAIKSQVLVDFMGDNAPAENTSEEDSSKSDENEKGIWKLSVDGSSCISGSGAGLVLTSLNGTLRDLDSKQHTMRRNGCQANYSKALGGSKT</sequence>
<reference evidence="3" key="1">
    <citation type="submission" date="2016-04" db="EMBL/GenBank/DDBJ databases">
        <title>Cephalotus genome sequencing.</title>
        <authorList>
            <person name="Fukushima K."/>
            <person name="Hasebe M."/>
            <person name="Fang X."/>
        </authorList>
    </citation>
    <scope>NUCLEOTIDE SEQUENCE [LARGE SCALE GENOMIC DNA]</scope>
    <source>
        <strain evidence="3">cv. St1</strain>
    </source>
</reference>
<dbReference type="EMBL" id="BDDD01000817">
    <property type="protein sequence ID" value="GAV70510.1"/>
    <property type="molecule type" value="Genomic_DNA"/>
</dbReference>
<proteinExistence type="predicted"/>
<gene>
    <name evidence="2" type="ORF">CFOL_v3_14008</name>
</gene>
<dbReference type="InParanoid" id="A0A1Q3BR72"/>
<organism evidence="2 3">
    <name type="scientific">Cephalotus follicularis</name>
    <name type="common">Albany pitcher plant</name>
    <dbReference type="NCBI Taxonomy" id="3775"/>
    <lineage>
        <taxon>Eukaryota</taxon>
        <taxon>Viridiplantae</taxon>
        <taxon>Streptophyta</taxon>
        <taxon>Embryophyta</taxon>
        <taxon>Tracheophyta</taxon>
        <taxon>Spermatophyta</taxon>
        <taxon>Magnoliopsida</taxon>
        <taxon>eudicotyledons</taxon>
        <taxon>Gunneridae</taxon>
        <taxon>Pentapetalae</taxon>
        <taxon>rosids</taxon>
        <taxon>fabids</taxon>
        <taxon>Oxalidales</taxon>
        <taxon>Cephalotaceae</taxon>
        <taxon>Cephalotus</taxon>
    </lineage>
</organism>